<dbReference type="AlphaFoldDB" id="A0A9D9C089"/>
<reference evidence="1" key="1">
    <citation type="journal article" date="2021" name="Front. Mar. Sci.">
        <title>Genomes of Diverse Isolates of Prochlorococcus High-Light-Adapted Clade II in the Western Pacific Ocean.</title>
        <authorList>
            <person name="Yan W."/>
            <person name="Feng X."/>
            <person name="Zhang W."/>
            <person name="Nawaz M.Z."/>
            <person name="Luo T."/>
            <person name="Zhang R."/>
            <person name="Jiao N."/>
        </authorList>
    </citation>
    <scope>NUCLEOTIDE SEQUENCE</scope>
    <source>
        <strain evidence="1">XMU1424</strain>
    </source>
</reference>
<sequence>MENRSAYLTFDAPKQPEYQFKDLSDIEVDSAIANLDSMEVRSQLKFAIVLLQSQRKTQSRMEATLEQLVQGQELLIQRLIKTKNYLLIHRYKFLLKFGYSENLENRLKKHRQSDWIVLASAEGSKEREKALKMLLKEEGIKPEPSSDEIFSITPKLVEILCAFDWVGANKYKDLILRKDHQLEINSIGFSCD</sequence>
<protein>
    <submittedName>
        <fullName evidence="1">Uncharacterized protein</fullName>
    </submittedName>
</protein>
<comment type="caution">
    <text evidence="1">The sequence shown here is derived from an EMBL/GenBank/DDBJ whole genome shotgun (WGS) entry which is preliminary data.</text>
</comment>
<dbReference type="EMBL" id="JAEPLE010000006">
    <property type="protein sequence ID" value="MBO6988844.1"/>
    <property type="molecule type" value="Genomic_DNA"/>
</dbReference>
<evidence type="ECO:0000313" key="1">
    <source>
        <dbReference type="EMBL" id="MBO6988844.1"/>
    </source>
</evidence>
<proteinExistence type="predicted"/>
<name>A0A9D9C089_PROMR</name>
<gene>
    <name evidence="1" type="ORF">JJ833_08280</name>
</gene>
<organism evidence="1">
    <name type="scientific">Prochlorococcus marinus XMU1424</name>
    <dbReference type="NCBI Taxonomy" id="2774497"/>
    <lineage>
        <taxon>Bacteria</taxon>
        <taxon>Bacillati</taxon>
        <taxon>Cyanobacteriota</taxon>
        <taxon>Cyanophyceae</taxon>
        <taxon>Synechococcales</taxon>
        <taxon>Prochlorococcaceae</taxon>
        <taxon>Prochlorococcus</taxon>
    </lineage>
</organism>
<accession>A0A9D9C089</accession>